<evidence type="ECO:0000256" key="10">
    <source>
        <dbReference type="ARBA" id="ARBA00022984"/>
    </source>
</evidence>
<dbReference type="GO" id="GO:0005524">
    <property type="term" value="F:ATP binding"/>
    <property type="evidence" value="ECO:0007669"/>
    <property type="project" value="UniProtKB-UniRule"/>
</dbReference>
<gene>
    <name evidence="14 18" type="primary">murC</name>
    <name evidence="18" type="ORF">COY66_00050</name>
</gene>
<evidence type="ECO:0000256" key="13">
    <source>
        <dbReference type="ARBA" id="ARBA00047833"/>
    </source>
</evidence>
<dbReference type="GO" id="GO:0071555">
    <property type="term" value="P:cell wall organization"/>
    <property type="evidence" value="ECO:0007669"/>
    <property type="project" value="UniProtKB-KW"/>
</dbReference>
<accession>A0A2M7RKI4</accession>
<dbReference type="Gene3D" id="3.40.50.720">
    <property type="entry name" value="NAD(P)-binding Rossmann-like Domain"/>
    <property type="match status" value="1"/>
</dbReference>
<evidence type="ECO:0000256" key="11">
    <source>
        <dbReference type="ARBA" id="ARBA00023306"/>
    </source>
</evidence>
<evidence type="ECO:0000256" key="7">
    <source>
        <dbReference type="ARBA" id="ARBA00022741"/>
    </source>
</evidence>
<dbReference type="Pfam" id="PF08245">
    <property type="entry name" value="Mur_ligase_M"/>
    <property type="match status" value="1"/>
</dbReference>
<keyword evidence="7 14" id="KW-0547">Nucleotide-binding</keyword>
<dbReference type="SUPFAM" id="SSF53244">
    <property type="entry name" value="MurD-like peptide ligases, peptide-binding domain"/>
    <property type="match status" value="1"/>
</dbReference>
<comment type="caution">
    <text evidence="18">The sequence shown here is derived from an EMBL/GenBank/DDBJ whole genome shotgun (WGS) entry which is preliminary data.</text>
</comment>
<evidence type="ECO:0000259" key="17">
    <source>
        <dbReference type="Pfam" id="PF08245"/>
    </source>
</evidence>
<dbReference type="InterPro" id="IPR005758">
    <property type="entry name" value="UDP-N-AcMur_Ala_ligase_MurC"/>
</dbReference>
<reference evidence="18 19" key="1">
    <citation type="submission" date="2017-09" db="EMBL/GenBank/DDBJ databases">
        <title>Depth-based differentiation of microbial function through sediment-hosted aquifers and enrichment of novel symbionts in the deep terrestrial subsurface.</title>
        <authorList>
            <person name="Probst A.J."/>
            <person name="Ladd B."/>
            <person name="Jarett J.K."/>
            <person name="Geller-Mcgrath D.E."/>
            <person name="Sieber C.M."/>
            <person name="Emerson J.B."/>
            <person name="Anantharaman K."/>
            <person name="Thomas B.C."/>
            <person name="Malmstrom R."/>
            <person name="Stieglmeier M."/>
            <person name="Klingl A."/>
            <person name="Woyke T."/>
            <person name="Ryan C.M."/>
            <person name="Banfield J.F."/>
        </authorList>
    </citation>
    <scope>NUCLEOTIDE SEQUENCE [LARGE SCALE GENOMIC DNA]</scope>
    <source>
        <strain evidence="18">CG_4_10_14_0_8_um_filter_42_10</strain>
    </source>
</reference>
<evidence type="ECO:0000313" key="19">
    <source>
        <dbReference type="Proteomes" id="UP000230779"/>
    </source>
</evidence>
<evidence type="ECO:0000256" key="4">
    <source>
        <dbReference type="ARBA" id="ARBA00022490"/>
    </source>
</evidence>
<sequence>MSFENLKKIHFIGIAGIGMSALAAMAKKLGYQVTGSDGAAYPPATTVLAENNIIFFEDYQEEHISDQDLVVIGAGQEPANNIEVRAVMRKGIRIVSFAELLYFFTKDKFRIVITGTHGKTTTASLIAWALNSSDQKTGFFLGGYSKDLKTNYALSASQNFVIEGDEYYSSFFDKRPKFLHYRPALLVITNLDMDHYDYYKNLTDLVDKFRKCIKMLPPEGVIIACHDDKNVRKLLKDSDHKIIWYGLKGKQLNWKGEKITYADNLMRFTANNLAAKEKVPVELKILGAHNALNCLAAIAVLDHLKIPYDAFKKSLFDFQGSQRRFEKRGEIGGVMVIDDYAHHPTAVKATLDTARSVFPNRRIWAIFEPHTFSRTKATINQLAQSFGSADQVIIPDIYPAREKSKKGNVTASMVVDEIKKNQQNVYYLPTKEKVLAYLVKETRPQDVVIVMAVGNFNQIADLLLERLSSK</sequence>
<dbReference type="InterPro" id="IPR036615">
    <property type="entry name" value="Mur_ligase_C_dom_sf"/>
</dbReference>
<dbReference type="Gene3D" id="3.40.1190.10">
    <property type="entry name" value="Mur-like, catalytic domain"/>
    <property type="match status" value="1"/>
</dbReference>
<evidence type="ECO:0000313" key="18">
    <source>
        <dbReference type="EMBL" id="PIY97275.1"/>
    </source>
</evidence>
<dbReference type="SUPFAM" id="SSF53623">
    <property type="entry name" value="MurD-like peptide ligases, catalytic domain"/>
    <property type="match status" value="1"/>
</dbReference>
<dbReference type="PANTHER" id="PTHR43445:SF5">
    <property type="entry name" value="UDP-N-ACETYLMURAMATE--L-ALANYL-GAMMA-D-GLUTAMYL-MESO-2,6-DIAMINOHEPTANDIOATE LIGASE"/>
    <property type="match status" value="1"/>
</dbReference>
<evidence type="ECO:0000256" key="6">
    <source>
        <dbReference type="ARBA" id="ARBA00022618"/>
    </source>
</evidence>
<evidence type="ECO:0000256" key="1">
    <source>
        <dbReference type="ARBA" id="ARBA00004496"/>
    </source>
</evidence>
<evidence type="ECO:0000256" key="3">
    <source>
        <dbReference type="ARBA" id="ARBA00012211"/>
    </source>
</evidence>
<dbReference type="InterPro" id="IPR050061">
    <property type="entry name" value="MurCDEF_pg_biosynth"/>
</dbReference>
<dbReference type="GO" id="GO:0008763">
    <property type="term" value="F:UDP-N-acetylmuramate-L-alanine ligase activity"/>
    <property type="evidence" value="ECO:0007669"/>
    <property type="project" value="UniProtKB-UniRule"/>
</dbReference>
<dbReference type="SUPFAM" id="SSF51984">
    <property type="entry name" value="MurCD N-terminal domain"/>
    <property type="match status" value="1"/>
</dbReference>
<proteinExistence type="inferred from homology"/>
<comment type="subcellular location">
    <subcellularLocation>
        <location evidence="1 14">Cytoplasm</location>
    </subcellularLocation>
</comment>
<keyword evidence="6 14" id="KW-0132">Cell division</keyword>
<keyword evidence="5 14" id="KW-0436">Ligase</keyword>
<dbReference type="InterPro" id="IPR000713">
    <property type="entry name" value="Mur_ligase_N"/>
</dbReference>
<evidence type="ECO:0000259" key="16">
    <source>
        <dbReference type="Pfam" id="PF02875"/>
    </source>
</evidence>
<dbReference type="Gene3D" id="3.90.190.20">
    <property type="entry name" value="Mur ligase, C-terminal domain"/>
    <property type="match status" value="1"/>
</dbReference>
<comment type="pathway">
    <text evidence="2 14">Cell wall biogenesis; peptidoglycan biosynthesis.</text>
</comment>
<dbReference type="GO" id="GO:0009252">
    <property type="term" value="P:peptidoglycan biosynthetic process"/>
    <property type="evidence" value="ECO:0007669"/>
    <property type="project" value="UniProtKB-UniRule"/>
</dbReference>
<comment type="similarity">
    <text evidence="14">Belongs to the MurCDEF family.</text>
</comment>
<dbReference type="InterPro" id="IPR013221">
    <property type="entry name" value="Mur_ligase_cen"/>
</dbReference>
<dbReference type="InterPro" id="IPR004101">
    <property type="entry name" value="Mur_ligase_C"/>
</dbReference>
<keyword evidence="9 14" id="KW-0133">Cell shape</keyword>
<keyword evidence="8 14" id="KW-0067">ATP-binding</keyword>
<dbReference type="HAMAP" id="MF_00046">
    <property type="entry name" value="MurC"/>
    <property type="match status" value="1"/>
</dbReference>
<evidence type="ECO:0000256" key="2">
    <source>
        <dbReference type="ARBA" id="ARBA00004752"/>
    </source>
</evidence>
<feature type="domain" description="Mur ligase N-terminal catalytic" evidence="15">
    <location>
        <begin position="8"/>
        <end position="104"/>
    </location>
</feature>
<keyword evidence="11 14" id="KW-0131">Cell cycle</keyword>
<dbReference type="GO" id="GO:0005737">
    <property type="term" value="C:cytoplasm"/>
    <property type="evidence" value="ECO:0007669"/>
    <property type="project" value="UniProtKB-SubCell"/>
</dbReference>
<organism evidence="18 19">
    <name type="scientific">Candidatus Kerfeldbacteria bacterium CG_4_10_14_0_8_um_filter_42_10</name>
    <dbReference type="NCBI Taxonomy" id="2014248"/>
    <lineage>
        <taxon>Bacteria</taxon>
        <taxon>Candidatus Kerfeldiibacteriota</taxon>
    </lineage>
</organism>
<dbReference type="Proteomes" id="UP000230779">
    <property type="component" value="Unassembled WGS sequence"/>
</dbReference>
<dbReference type="PANTHER" id="PTHR43445">
    <property type="entry name" value="UDP-N-ACETYLMURAMATE--L-ALANINE LIGASE-RELATED"/>
    <property type="match status" value="1"/>
</dbReference>
<dbReference type="InterPro" id="IPR036565">
    <property type="entry name" value="Mur-like_cat_sf"/>
</dbReference>
<dbReference type="AlphaFoldDB" id="A0A2M7RKI4"/>
<name>A0A2M7RKI4_9BACT</name>
<feature type="binding site" evidence="14">
    <location>
        <begin position="115"/>
        <end position="121"/>
    </location>
    <ligand>
        <name>ATP</name>
        <dbReference type="ChEBI" id="CHEBI:30616"/>
    </ligand>
</feature>
<dbReference type="EC" id="6.3.2.8" evidence="3 14"/>
<protein>
    <recommendedName>
        <fullName evidence="3 14">UDP-N-acetylmuramate--L-alanine ligase</fullName>
        <ecNumber evidence="3 14">6.3.2.8</ecNumber>
    </recommendedName>
    <alternativeName>
        <fullName evidence="14">UDP-N-acetylmuramoyl-L-alanine synthetase</fullName>
    </alternativeName>
</protein>
<dbReference type="GO" id="GO:0008360">
    <property type="term" value="P:regulation of cell shape"/>
    <property type="evidence" value="ECO:0007669"/>
    <property type="project" value="UniProtKB-KW"/>
</dbReference>
<comment type="function">
    <text evidence="14">Cell wall formation.</text>
</comment>
<comment type="catalytic activity">
    <reaction evidence="13 14">
        <text>UDP-N-acetyl-alpha-D-muramate + L-alanine + ATP = UDP-N-acetyl-alpha-D-muramoyl-L-alanine + ADP + phosphate + H(+)</text>
        <dbReference type="Rhea" id="RHEA:23372"/>
        <dbReference type="ChEBI" id="CHEBI:15378"/>
        <dbReference type="ChEBI" id="CHEBI:30616"/>
        <dbReference type="ChEBI" id="CHEBI:43474"/>
        <dbReference type="ChEBI" id="CHEBI:57972"/>
        <dbReference type="ChEBI" id="CHEBI:70757"/>
        <dbReference type="ChEBI" id="CHEBI:83898"/>
        <dbReference type="ChEBI" id="CHEBI:456216"/>
        <dbReference type="EC" id="6.3.2.8"/>
    </reaction>
</comment>
<dbReference type="UniPathway" id="UPA00219"/>
<dbReference type="Pfam" id="PF02875">
    <property type="entry name" value="Mur_ligase_C"/>
    <property type="match status" value="1"/>
</dbReference>
<evidence type="ECO:0000259" key="15">
    <source>
        <dbReference type="Pfam" id="PF01225"/>
    </source>
</evidence>
<dbReference type="GO" id="GO:0051301">
    <property type="term" value="P:cell division"/>
    <property type="evidence" value="ECO:0007669"/>
    <property type="project" value="UniProtKB-KW"/>
</dbReference>
<evidence type="ECO:0000256" key="8">
    <source>
        <dbReference type="ARBA" id="ARBA00022840"/>
    </source>
</evidence>
<evidence type="ECO:0000256" key="5">
    <source>
        <dbReference type="ARBA" id="ARBA00022598"/>
    </source>
</evidence>
<dbReference type="Pfam" id="PF01225">
    <property type="entry name" value="Mur_ligase"/>
    <property type="match status" value="1"/>
</dbReference>
<keyword evidence="4 14" id="KW-0963">Cytoplasm</keyword>
<keyword evidence="12 14" id="KW-0961">Cell wall biogenesis/degradation</keyword>
<evidence type="ECO:0000256" key="14">
    <source>
        <dbReference type="HAMAP-Rule" id="MF_00046"/>
    </source>
</evidence>
<dbReference type="NCBIfam" id="TIGR01082">
    <property type="entry name" value="murC"/>
    <property type="match status" value="1"/>
</dbReference>
<feature type="domain" description="Mur ligase central" evidence="17">
    <location>
        <begin position="113"/>
        <end position="300"/>
    </location>
</feature>
<evidence type="ECO:0000256" key="12">
    <source>
        <dbReference type="ARBA" id="ARBA00023316"/>
    </source>
</evidence>
<evidence type="ECO:0000256" key="9">
    <source>
        <dbReference type="ARBA" id="ARBA00022960"/>
    </source>
</evidence>
<dbReference type="EMBL" id="PFMD01000002">
    <property type="protein sequence ID" value="PIY97275.1"/>
    <property type="molecule type" value="Genomic_DNA"/>
</dbReference>
<keyword evidence="10 14" id="KW-0573">Peptidoglycan synthesis</keyword>
<feature type="domain" description="Mur ligase C-terminal" evidence="16">
    <location>
        <begin position="323"/>
        <end position="452"/>
    </location>
</feature>